<evidence type="ECO:0000313" key="3">
    <source>
        <dbReference type="EMBL" id="KVE83897.1"/>
    </source>
</evidence>
<dbReference type="Pfam" id="PF08147">
    <property type="entry name" value="DBP10CT"/>
    <property type="match status" value="1"/>
</dbReference>
<sequence length="50" mass="5625">MMNRLENAVLDLAADDSGGLQKQKSSYHWDKRSKKYVKLNNGDRVTASGK</sequence>
<dbReference type="EMBL" id="LEKV01010084">
    <property type="protein sequence ID" value="KVE83897.1"/>
    <property type="molecule type" value="Genomic_DNA"/>
</dbReference>
<evidence type="ECO:0000256" key="1">
    <source>
        <dbReference type="SAM" id="MobiDB-lite"/>
    </source>
</evidence>
<comment type="caution">
    <text evidence="3">The sequence shown here is derived from an EMBL/GenBank/DDBJ whole genome shotgun (WGS) entry which is preliminary data.</text>
</comment>
<reference evidence="3 4" key="1">
    <citation type="journal article" date="2016" name="Sci. Rep.">
        <title>The genome sequence of the outbreeding globe artichoke constructed de novo incorporating a phase-aware low-pass sequencing strategy of F1 progeny.</title>
        <authorList>
            <person name="Scaglione D."/>
            <person name="Reyes-Chin-Wo S."/>
            <person name="Acquadro A."/>
            <person name="Froenicke L."/>
            <person name="Portis E."/>
            <person name="Beitel C."/>
            <person name="Tirone M."/>
            <person name="Mauro R."/>
            <person name="Lo Monaco A."/>
            <person name="Mauromicale G."/>
            <person name="Faccioli P."/>
            <person name="Cattivelli L."/>
            <person name="Rieseberg L."/>
            <person name="Michelmore R."/>
            <person name="Lanteri S."/>
        </authorList>
    </citation>
    <scope>NUCLEOTIDE SEQUENCE [LARGE SCALE GENOMIC DNA]</scope>
    <source>
        <strain evidence="3">2C</strain>
    </source>
</reference>
<dbReference type="GO" id="GO:0005524">
    <property type="term" value="F:ATP binding"/>
    <property type="evidence" value="ECO:0007669"/>
    <property type="project" value="InterPro"/>
</dbReference>
<name>A0A103H5L5_CYNCS</name>
<organism evidence="3 4">
    <name type="scientific">Cynara cardunculus var. scolymus</name>
    <name type="common">Globe artichoke</name>
    <name type="synonym">Cynara scolymus</name>
    <dbReference type="NCBI Taxonomy" id="59895"/>
    <lineage>
        <taxon>Eukaryota</taxon>
        <taxon>Viridiplantae</taxon>
        <taxon>Streptophyta</taxon>
        <taxon>Embryophyta</taxon>
        <taxon>Tracheophyta</taxon>
        <taxon>Spermatophyta</taxon>
        <taxon>Magnoliopsida</taxon>
        <taxon>eudicotyledons</taxon>
        <taxon>Gunneridae</taxon>
        <taxon>Pentapetalae</taxon>
        <taxon>asterids</taxon>
        <taxon>campanulids</taxon>
        <taxon>Asterales</taxon>
        <taxon>Asteraceae</taxon>
        <taxon>Carduoideae</taxon>
        <taxon>Cardueae</taxon>
        <taxon>Carduinae</taxon>
        <taxon>Cynara</taxon>
    </lineage>
</organism>
<feature type="non-terminal residue" evidence="3">
    <location>
        <position position="50"/>
    </location>
</feature>
<dbReference type="Gramene" id="KVE83897">
    <property type="protein sequence ID" value="KVE83897"/>
    <property type="gene ID" value="Ccrd_026896"/>
</dbReference>
<dbReference type="GO" id="GO:0005634">
    <property type="term" value="C:nucleus"/>
    <property type="evidence" value="ECO:0007669"/>
    <property type="project" value="InterPro"/>
</dbReference>
<dbReference type="GO" id="GO:0003724">
    <property type="term" value="F:RNA helicase activity"/>
    <property type="evidence" value="ECO:0007669"/>
    <property type="project" value="InterPro"/>
</dbReference>
<feature type="domain" description="DBP10 C-terminal" evidence="2">
    <location>
        <begin position="11"/>
        <end position="44"/>
    </location>
</feature>
<protein>
    <submittedName>
        <fullName evidence="3">DBP10CT-like protein</fullName>
    </submittedName>
</protein>
<dbReference type="Proteomes" id="UP000243975">
    <property type="component" value="Unassembled WGS sequence"/>
</dbReference>
<dbReference type="GO" id="GO:0003723">
    <property type="term" value="F:RNA binding"/>
    <property type="evidence" value="ECO:0007669"/>
    <property type="project" value="InterPro"/>
</dbReference>
<gene>
    <name evidence="3" type="ORF">Ccrd_026896</name>
</gene>
<evidence type="ECO:0000259" key="2">
    <source>
        <dbReference type="Pfam" id="PF08147"/>
    </source>
</evidence>
<dbReference type="AlphaFoldDB" id="A0A103H5L5"/>
<feature type="region of interest" description="Disordered" evidence="1">
    <location>
        <begin position="12"/>
        <end position="33"/>
    </location>
</feature>
<dbReference type="STRING" id="59895.A0A103H5L5"/>
<accession>A0A103H5L5</accession>
<dbReference type="InterPro" id="IPR012541">
    <property type="entry name" value="DBP10_C"/>
</dbReference>
<proteinExistence type="predicted"/>
<evidence type="ECO:0000313" key="4">
    <source>
        <dbReference type="Proteomes" id="UP000243975"/>
    </source>
</evidence>
<keyword evidence="4" id="KW-1185">Reference proteome</keyword>